<dbReference type="Proteomes" id="UP001161388">
    <property type="component" value="Unassembled WGS sequence"/>
</dbReference>
<dbReference type="RefSeq" id="WP_284371002.1">
    <property type="nucleotide sequence ID" value="NZ_BSNL01000001.1"/>
</dbReference>
<protein>
    <recommendedName>
        <fullName evidence="3">Helix-turn-helix domain-containing protein</fullName>
    </recommendedName>
</protein>
<gene>
    <name evidence="1" type="ORF">GCM10007927_09220</name>
</gene>
<organism evidence="1 2">
    <name type="scientific">Sulfitobacter pacificus</name>
    <dbReference type="NCBI Taxonomy" id="1499314"/>
    <lineage>
        <taxon>Bacteria</taxon>
        <taxon>Pseudomonadati</taxon>
        <taxon>Pseudomonadota</taxon>
        <taxon>Alphaproteobacteria</taxon>
        <taxon>Rhodobacterales</taxon>
        <taxon>Roseobacteraceae</taxon>
        <taxon>Sulfitobacter</taxon>
    </lineage>
</organism>
<evidence type="ECO:0008006" key="3">
    <source>
        <dbReference type="Google" id="ProtNLM"/>
    </source>
</evidence>
<sequence length="183" mass="19935">MSEIKREAESCLTGAPVKHQNLEIRGVTYADVSDAAMCLGVSKSAVYFGLRKGCLDRVGLRTTGVAPYPVRIGCTRYESVADAAKALRMPKARIYSAVIAGDPDRLVRPKRYNPWKSIPFTVGSQTWPSMSAASLALGFKNRDYIAKVVKRGSKRGWERILSAAMQAEAQGALIEKPPPEPPP</sequence>
<evidence type="ECO:0000313" key="2">
    <source>
        <dbReference type="Proteomes" id="UP001161388"/>
    </source>
</evidence>
<reference evidence="1" key="2">
    <citation type="submission" date="2023-01" db="EMBL/GenBank/DDBJ databases">
        <title>Draft genome sequence of Sulfitobacter pacificus strain NBRC 109915.</title>
        <authorList>
            <person name="Sun Q."/>
            <person name="Mori K."/>
        </authorList>
    </citation>
    <scope>NUCLEOTIDE SEQUENCE</scope>
    <source>
        <strain evidence="1">NBRC 109915</strain>
    </source>
</reference>
<reference evidence="1" key="1">
    <citation type="journal article" date="2014" name="Int. J. Syst. Evol. Microbiol.">
        <title>Complete genome of a new Firmicutes species belonging to the dominant human colonic microbiota ('Ruminococcus bicirculans') reveals two chromosomes and a selective capacity to utilize plant glucans.</title>
        <authorList>
            <consortium name="NISC Comparative Sequencing Program"/>
            <person name="Wegmann U."/>
            <person name="Louis P."/>
            <person name="Goesmann A."/>
            <person name="Henrissat B."/>
            <person name="Duncan S.H."/>
            <person name="Flint H.J."/>
        </authorList>
    </citation>
    <scope>NUCLEOTIDE SEQUENCE</scope>
    <source>
        <strain evidence="1">NBRC 109915</strain>
    </source>
</reference>
<comment type="caution">
    <text evidence="1">The sequence shown here is derived from an EMBL/GenBank/DDBJ whole genome shotgun (WGS) entry which is preliminary data.</text>
</comment>
<name>A0ABQ5VGB3_9RHOB</name>
<dbReference type="EMBL" id="BSNL01000001">
    <property type="protein sequence ID" value="GLQ26119.1"/>
    <property type="molecule type" value="Genomic_DNA"/>
</dbReference>
<evidence type="ECO:0000313" key="1">
    <source>
        <dbReference type="EMBL" id="GLQ26119.1"/>
    </source>
</evidence>
<keyword evidence="2" id="KW-1185">Reference proteome</keyword>
<proteinExistence type="predicted"/>
<accession>A0ABQ5VGB3</accession>